<name>A0ACC6SCN3_9BACI</name>
<accession>A0ACC6SCN3</accession>
<protein>
    <submittedName>
        <fullName evidence="1">Uncharacterized protein</fullName>
    </submittedName>
</protein>
<sequence length="161" mass="18328">MIKKWMLWLLCCLAFFLSACSQNGEEDTETISGVFSKGQVLGYEYVTSIEQNSFFWKVGYKGEIVNIEESGKNEDLLEDFMRAVSEGEVVFGKLMISLAYFLVVIITTLILYKRNKNLLKKGVGVIVFAACISIFIAFDSAMDLNRLLHDAHYNFFMLKNS</sequence>
<organism evidence="1 2">
    <name type="scientific">Robertmurraya yapensis</name>
    <name type="common">ex Hitch et al 2024</name>
    <dbReference type="NCBI Taxonomy" id="3133160"/>
    <lineage>
        <taxon>Bacteria</taxon>
        <taxon>Bacillati</taxon>
        <taxon>Bacillota</taxon>
        <taxon>Bacilli</taxon>
        <taxon>Bacillales</taxon>
        <taxon>Bacillaceae</taxon>
        <taxon>Robertmurraya</taxon>
    </lineage>
</organism>
<proteinExistence type="predicted"/>
<comment type="caution">
    <text evidence="1">The sequence shown here is derived from an EMBL/GenBank/DDBJ whole genome shotgun (WGS) entry which is preliminary data.</text>
</comment>
<reference evidence="1" key="1">
    <citation type="submission" date="2024-03" db="EMBL/GenBank/DDBJ databases">
        <title>Human intestinal bacterial collection.</title>
        <authorList>
            <person name="Pauvert C."/>
            <person name="Hitch T.C.A."/>
            <person name="Clavel T."/>
        </authorList>
    </citation>
    <scope>NUCLEOTIDE SEQUENCE</scope>
    <source>
        <strain evidence="1">CLA-AA-H227</strain>
    </source>
</reference>
<evidence type="ECO:0000313" key="1">
    <source>
        <dbReference type="EMBL" id="MEQ2526854.1"/>
    </source>
</evidence>
<evidence type="ECO:0000313" key="2">
    <source>
        <dbReference type="Proteomes" id="UP001439875"/>
    </source>
</evidence>
<keyword evidence="2" id="KW-1185">Reference proteome</keyword>
<dbReference type="EMBL" id="JBBMEW010000005">
    <property type="protein sequence ID" value="MEQ2526854.1"/>
    <property type="molecule type" value="Genomic_DNA"/>
</dbReference>
<gene>
    <name evidence="1" type="ORF">WMO40_09085</name>
</gene>
<dbReference type="Proteomes" id="UP001439875">
    <property type="component" value="Unassembled WGS sequence"/>
</dbReference>